<evidence type="ECO:0000256" key="3">
    <source>
        <dbReference type="ARBA" id="ARBA00022692"/>
    </source>
</evidence>
<dbReference type="PROSITE" id="PS51292">
    <property type="entry name" value="ZF_RING_CH"/>
    <property type="match status" value="1"/>
</dbReference>
<evidence type="ECO:0000256" key="2">
    <source>
        <dbReference type="ARBA" id="ARBA00022679"/>
    </source>
</evidence>
<feature type="transmembrane region" description="Helical" evidence="10">
    <location>
        <begin position="142"/>
        <end position="165"/>
    </location>
</feature>
<sequence>MEFNQCKESDLPEDYPKIVIQKVDDDRICRICFDIQIENNPIISPCLCNGTMKYIHEKCLKAWILSQNLEIKGISCDICKALFIIEFNYKTVFSCRSFAEECIKIFVYPFIIFLVSLVLGVVIIHSFEGVLKDTLSLSDKVYLSIIILMCLIMLIILVVVFVNSIKEGCCTKKIISWRIKSNAYHPVEETNITMANENYSKDNQSPSTTAQLISYNGPQFNLDQEIEGLEPSFNANNTEENGRAIHLHEVIFDDKNSYHLNPRLHHANMEI</sequence>
<evidence type="ECO:0000256" key="8">
    <source>
        <dbReference type="ARBA" id="ARBA00022989"/>
    </source>
</evidence>
<keyword evidence="9 10" id="KW-0472">Membrane</keyword>
<dbReference type="Gene3D" id="3.30.40.10">
    <property type="entry name" value="Zinc/RING finger domain, C3HC4 (zinc finger)"/>
    <property type="match status" value="1"/>
</dbReference>
<dbReference type="CDD" id="cd16495">
    <property type="entry name" value="RING_CH-C4HC3_MARCH"/>
    <property type="match status" value="1"/>
</dbReference>
<dbReference type="InterPro" id="IPR013083">
    <property type="entry name" value="Znf_RING/FYVE/PHD"/>
</dbReference>
<keyword evidence="4" id="KW-0479">Metal-binding</keyword>
<evidence type="ECO:0000259" key="11">
    <source>
        <dbReference type="PROSITE" id="PS51292"/>
    </source>
</evidence>
<dbReference type="Proteomes" id="UP000187209">
    <property type="component" value="Unassembled WGS sequence"/>
</dbReference>
<feature type="domain" description="RING-CH-type" evidence="11">
    <location>
        <begin position="21"/>
        <end position="86"/>
    </location>
</feature>
<evidence type="ECO:0000256" key="9">
    <source>
        <dbReference type="ARBA" id="ARBA00023136"/>
    </source>
</evidence>
<keyword evidence="2" id="KW-0808">Transferase</keyword>
<dbReference type="SUPFAM" id="SSF57850">
    <property type="entry name" value="RING/U-box"/>
    <property type="match status" value="1"/>
</dbReference>
<comment type="caution">
    <text evidence="12">The sequence shown here is derived from an EMBL/GenBank/DDBJ whole genome shotgun (WGS) entry which is preliminary data.</text>
</comment>
<evidence type="ECO:0000256" key="1">
    <source>
        <dbReference type="ARBA" id="ARBA00004141"/>
    </source>
</evidence>
<dbReference type="EMBL" id="MPUH01000453">
    <property type="protein sequence ID" value="OMJ79794.1"/>
    <property type="molecule type" value="Genomic_DNA"/>
</dbReference>
<gene>
    <name evidence="12" type="ORF">SteCoe_20094</name>
</gene>
<proteinExistence type="predicted"/>
<evidence type="ECO:0000256" key="5">
    <source>
        <dbReference type="ARBA" id="ARBA00022771"/>
    </source>
</evidence>
<keyword evidence="3 10" id="KW-0812">Transmembrane</keyword>
<evidence type="ECO:0000313" key="12">
    <source>
        <dbReference type="EMBL" id="OMJ79794.1"/>
    </source>
</evidence>
<comment type="subcellular location">
    <subcellularLocation>
        <location evidence="1">Membrane</location>
        <topology evidence="1">Multi-pass membrane protein</topology>
    </subcellularLocation>
</comment>
<dbReference type="Pfam" id="PF12906">
    <property type="entry name" value="RINGv"/>
    <property type="match status" value="1"/>
</dbReference>
<keyword evidence="7" id="KW-0862">Zinc</keyword>
<dbReference type="GO" id="GO:0016020">
    <property type="term" value="C:membrane"/>
    <property type="evidence" value="ECO:0007669"/>
    <property type="project" value="UniProtKB-SubCell"/>
</dbReference>
<keyword evidence="6" id="KW-0833">Ubl conjugation pathway</keyword>
<feature type="transmembrane region" description="Helical" evidence="10">
    <location>
        <begin position="106"/>
        <end position="127"/>
    </location>
</feature>
<dbReference type="InterPro" id="IPR011016">
    <property type="entry name" value="Znf_RING-CH"/>
</dbReference>
<organism evidence="12 13">
    <name type="scientific">Stentor coeruleus</name>
    <dbReference type="NCBI Taxonomy" id="5963"/>
    <lineage>
        <taxon>Eukaryota</taxon>
        <taxon>Sar</taxon>
        <taxon>Alveolata</taxon>
        <taxon>Ciliophora</taxon>
        <taxon>Postciliodesmatophora</taxon>
        <taxon>Heterotrichea</taxon>
        <taxon>Heterotrichida</taxon>
        <taxon>Stentoridae</taxon>
        <taxon>Stentor</taxon>
    </lineage>
</organism>
<dbReference type="PANTHER" id="PTHR46065">
    <property type="entry name" value="E3 UBIQUITIN-PROTEIN LIGASE MARCH 2/3 FAMILY MEMBER"/>
    <property type="match status" value="1"/>
</dbReference>
<keyword evidence="13" id="KW-1185">Reference proteome</keyword>
<reference evidence="12 13" key="1">
    <citation type="submission" date="2016-11" db="EMBL/GenBank/DDBJ databases">
        <title>The macronuclear genome of Stentor coeruleus: a giant cell with tiny introns.</title>
        <authorList>
            <person name="Slabodnick M."/>
            <person name="Ruby J.G."/>
            <person name="Reiff S.B."/>
            <person name="Swart E.C."/>
            <person name="Gosai S."/>
            <person name="Prabakaran S."/>
            <person name="Witkowska E."/>
            <person name="Larue G.E."/>
            <person name="Fisher S."/>
            <person name="Freeman R.M."/>
            <person name="Gunawardena J."/>
            <person name="Chu W."/>
            <person name="Stover N.A."/>
            <person name="Gregory B.D."/>
            <person name="Nowacki M."/>
            <person name="Derisi J."/>
            <person name="Roy S.W."/>
            <person name="Marshall W.F."/>
            <person name="Sood P."/>
        </authorList>
    </citation>
    <scope>NUCLEOTIDE SEQUENCE [LARGE SCALE GENOMIC DNA]</scope>
    <source>
        <strain evidence="12">WM001</strain>
    </source>
</reference>
<name>A0A1R2BSR8_9CILI</name>
<protein>
    <recommendedName>
        <fullName evidence="11">RING-CH-type domain-containing protein</fullName>
    </recommendedName>
</protein>
<evidence type="ECO:0000256" key="7">
    <source>
        <dbReference type="ARBA" id="ARBA00022833"/>
    </source>
</evidence>
<dbReference type="SMART" id="SM00744">
    <property type="entry name" value="RINGv"/>
    <property type="match status" value="1"/>
</dbReference>
<dbReference type="AlphaFoldDB" id="A0A1R2BSR8"/>
<evidence type="ECO:0000256" key="10">
    <source>
        <dbReference type="SAM" id="Phobius"/>
    </source>
</evidence>
<evidence type="ECO:0000256" key="6">
    <source>
        <dbReference type="ARBA" id="ARBA00022786"/>
    </source>
</evidence>
<dbReference type="PANTHER" id="PTHR46065:SF3">
    <property type="entry name" value="FI20425P1"/>
    <property type="match status" value="1"/>
</dbReference>
<evidence type="ECO:0000256" key="4">
    <source>
        <dbReference type="ARBA" id="ARBA00022723"/>
    </source>
</evidence>
<dbReference type="GO" id="GO:0016740">
    <property type="term" value="F:transferase activity"/>
    <property type="evidence" value="ECO:0007669"/>
    <property type="project" value="UniProtKB-KW"/>
</dbReference>
<keyword evidence="8 10" id="KW-1133">Transmembrane helix</keyword>
<evidence type="ECO:0000313" key="13">
    <source>
        <dbReference type="Proteomes" id="UP000187209"/>
    </source>
</evidence>
<dbReference type="GO" id="GO:0008270">
    <property type="term" value="F:zinc ion binding"/>
    <property type="evidence" value="ECO:0007669"/>
    <property type="project" value="UniProtKB-KW"/>
</dbReference>
<accession>A0A1R2BSR8</accession>
<keyword evidence="5" id="KW-0863">Zinc-finger</keyword>
<dbReference type="OrthoDB" id="298800at2759"/>